<protein>
    <submittedName>
        <fullName evidence="3">Glutamine--fructose-6-phosphate aminotransferase [isomerizing]</fullName>
        <ecNumber evidence="3">2.6.1.16</ecNumber>
    </submittedName>
</protein>
<dbReference type="GO" id="GO:0004360">
    <property type="term" value="F:glutamine-fructose-6-phosphate transaminase (isomerizing) activity"/>
    <property type="evidence" value="ECO:0007669"/>
    <property type="project" value="UniProtKB-EC"/>
</dbReference>
<dbReference type="InterPro" id="IPR035490">
    <property type="entry name" value="GlmS/FrlB_SIS"/>
</dbReference>
<dbReference type="InterPro" id="IPR035466">
    <property type="entry name" value="GlmS/AgaS_SIS"/>
</dbReference>
<evidence type="ECO:0000259" key="2">
    <source>
        <dbReference type="PROSITE" id="PS51464"/>
    </source>
</evidence>
<proteinExistence type="predicted"/>
<dbReference type="EMBL" id="CP104013">
    <property type="protein sequence ID" value="UYP46034.1"/>
    <property type="molecule type" value="Genomic_DNA"/>
</dbReference>
<name>A0ABY6HUA3_9ARCH</name>
<accession>A0ABY6HUA3</accession>
<dbReference type="CDD" id="cd05008">
    <property type="entry name" value="SIS_GlmS_GlmD_1"/>
    <property type="match status" value="1"/>
</dbReference>
<keyword evidence="4" id="KW-1185">Reference proteome</keyword>
<keyword evidence="3" id="KW-0032">Aminotransferase</keyword>
<dbReference type="InterPro" id="IPR046348">
    <property type="entry name" value="SIS_dom_sf"/>
</dbReference>
<dbReference type="PANTHER" id="PTHR10937">
    <property type="entry name" value="GLUCOSAMINE--FRUCTOSE-6-PHOSPHATE AMINOTRANSFERASE, ISOMERIZING"/>
    <property type="match status" value="1"/>
</dbReference>
<dbReference type="InterPro" id="IPR001347">
    <property type="entry name" value="SIS_dom"/>
</dbReference>
<evidence type="ECO:0000313" key="3">
    <source>
        <dbReference type="EMBL" id="UYP46034.1"/>
    </source>
</evidence>
<dbReference type="PROSITE" id="PS51464">
    <property type="entry name" value="SIS"/>
    <property type="match status" value="2"/>
</dbReference>
<sequence>MEKVKLGEKTKREVWEIPRAIQNSVFKKENRDRIFEIAKGIVESKCVSIYIFGSGTSYHAGLVATYWFNQLAHIPTHCELAPEFPYLIEPIIAPKHVSICISQSGESELTAYSAKKAKEVGSYVISITNQKESTLAKLAEENTIFTEAGPEESILATKTYLSQLAVLAALAIDLAYLRNKMTEEEYKSIWAEFQVIPNLIELTMPLFQKEIQKIAPFFKFSRNNFVIGAGPDYANCMEIALKLKEGARIFSQAFSTAETPHGPITLLSDPRDAFVICMIPRLEAKSRYQDIQKLIKRLQERGITILGIKSSEDDVEGLNLFIEIPKCREIFYPLLSIIPVQLLVVEIAIIQNINCDKPKNLSKISKL</sequence>
<organism evidence="3 4">
    <name type="scientific">Candidatus Lokiarchaeum ossiferum</name>
    <dbReference type="NCBI Taxonomy" id="2951803"/>
    <lineage>
        <taxon>Archaea</taxon>
        <taxon>Promethearchaeati</taxon>
        <taxon>Promethearchaeota</taxon>
        <taxon>Promethearchaeia</taxon>
        <taxon>Promethearchaeales</taxon>
        <taxon>Promethearchaeaceae</taxon>
        <taxon>Candidatus Lokiarchaeum</taxon>
    </lineage>
</organism>
<feature type="domain" description="SIS" evidence="2">
    <location>
        <begin position="214"/>
        <end position="358"/>
    </location>
</feature>
<keyword evidence="1" id="KW-0677">Repeat</keyword>
<keyword evidence="3" id="KW-0808">Transferase</keyword>
<dbReference type="Pfam" id="PF01380">
    <property type="entry name" value="SIS"/>
    <property type="match status" value="2"/>
</dbReference>
<dbReference type="PANTHER" id="PTHR10937:SF0">
    <property type="entry name" value="GLUTAMINE--FRUCTOSE-6-PHOSPHATE TRANSAMINASE (ISOMERIZING)"/>
    <property type="match status" value="1"/>
</dbReference>
<dbReference type="SUPFAM" id="SSF53697">
    <property type="entry name" value="SIS domain"/>
    <property type="match status" value="1"/>
</dbReference>
<evidence type="ECO:0000256" key="1">
    <source>
        <dbReference type="ARBA" id="ARBA00022737"/>
    </source>
</evidence>
<dbReference type="Gene3D" id="3.40.50.10490">
    <property type="entry name" value="Glucose-6-phosphate isomerase like protein, domain 1"/>
    <property type="match status" value="2"/>
</dbReference>
<evidence type="ECO:0000313" key="4">
    <source>
        <dbReference type="Proteomes" id="UP001208689"/>
    </source>
</evidence>
<gene>
    <name evidence="3" type="ORF">NEF87_002319</name>
</gene>
<dbReference type="CDD" id="cd05009">
    <property type="entry name" value="SIS_GlmS_GlmD_2"/>
    <property type="match status" value="1"/>
</dbReference>
<feature type="domain" description="SIS" evidence="2">
    <location>
        <begin position="37"/>
        <end position="180"/>
    </location>
</feature>
<reference evidence="3" key="1">
    <citation type="submission" date="2022-09" db="EMBL/GenBank/DDBJ databases">
        <title>Actin cytoskeleton and complex cell architecture in an #Asgard archaeon.</title>
        <authorList>
            <person name="Ponce Toledo R.I."/>
            <person name="Schleper C."/>
            <person name="Rodrigues Oliveira T."/>
            <person name="Wollweber F."/>
            <person name="Xu J."/>
            <person name="Rittmann S."/>
            <person name="Klingl A."/>
            <person name="Pilhofer M."/>
        </authorList>
    </citation>
    <scope>NUCLEOTIDE SEQUENCE</scope>
    <source>
        <strain evidence="3">B-35</strain>
    </source>
</reference>
<dbReference type="EC" id="2.6.1.16" evidence="3"/>
<dbReference type="Proteomes" id="UP001208689">
    <property type="component" value="Chromosome"/>
</dbReference>